<dbReference type="KEGG" id="lmq:LMM7_1393"/>
<dbReference type="RefSeq" id="WP_012581391.1">
    <property type="nucleotide sequence ID" value="NC_017537.1"/>
</dbReference>
<keyword evidence="2" id="KW-0489">Methyltransferase</keyword>
<name>A0A0E0UWB5_LISMM</name>
<dbReference type="PATRIC" id="fig|1030009.3.peg.1382"/>
<sequence>MKENKYDDKHFFEQYSQMPRSKEGLKAAGEWHEFKKLLPDFHQKVVLDLGCGFGWHCIYAADHGAQKVLGIDLSKRMLAEAKQKTTSPVVHYEQKAIEDIDLEPETYDVVLSSLALHYVASFDEICQKVRANLKSGGSFIFSVEHPVFTADGRQDWYTDEAGNKLHWPVDRYFNESVRTSHFLGEDVQKYHRTLTTYIQTLLQNGFRINSVIEPEPAPELKALSEMQDEYRRPMMLLISATKN</sequence>
<dbReference type="InterPro" id="IPR029063">
    <property type="entry name" value="SAM-dependent_MTases_sf"/>
</dbReference>
<dbReference type="InterPro" id="IPR013216">
    <property type="entry name" value="Methyltransf_11"/>
</dbReference>
<dbReference type="PANTHER" id="PTHR43861">
    <property type="entry name" value="TRANS-ACONITATE 2-METHYLTRANSFERASE-RELATED"/>
    <property type="match status" value="1"/>
</dbReference>
<keyword evidence="2" id="KW-0808">Transferase</keyword>
<dbReference type="SUPFAM" id="SSF53335">
    <property type="entry name" value="S-adenosyl-L-methionine-dependent methyltransferases"/>
    <property type="match status" value="1"/>
</dbReference>
<reference evidence="2 3" key="1">
    <citation type="journal article" date="2011" name="J. Bacteriol.">
        <title>Genome sequence of the nonpathogenic Listeria monocytogenes serovar 4a strain M7.</title>
        <authorList>
            <person name="Chen J."/>
            <person name="Xia Y."/>
            <person name="Cheng C."/>
            <person name="Fang C."/>
            <person name="Shan Y."/>
            <person name="Jin G."/>
            <person name="Fang W."/>
        </authorList>
    </citation>
    <scope>NUCLEOTIDE SEQUENCE [LARGE SCALE GENOMIC DNA]</scope>
    <source>
        <strain evidence="2 3">M7</strain>
    </source>
</reference>
<gene>
    <name evidence="2" type="primary">smtA</name>
    <name evidence="2" type="ordered locus">LMM7_1393</name>
</gene>
<dbReference type="CDD" id="cd02440">
    <property type="entry name" value="AdoMet_MTases"/>
    <property type="match status" value="1"/>
</dbReference>
<evidence type="ECO:0000313" key="2">
    <source>
        <dbReference type="EMBL" id="AEH92398.1"/>
    </source>
</evidence>
<feature type="domain" description="Methyltransferase type 11" evidence="1">
    <location>
        <begin position="47"/>
        <end position="141"/>
    </location>
</feature>
<accession>A0A0E0UWB5</accession>
<dbReference type="Gene3D" id="3.40.50.150">
    <property type="entry name" value="Vaccinia Virus protein VP39"/>
    <property type="match status" value="1"/>
</dbReference>
<protein>
    <submittedName>
        <fullName evidence="2">Predicted S-adenosyl-L-methionine-dependent methyltransferase arginine N-methyltransferase</fullName>
    </submittedName>
</protein>
<dbReference type="GO" id="GO:0008757">
    <property type="term" value="F:S-adenosylmethionine-dependent methyltransferase activity"/>
    <property type="evidence" value="ECO:0007669"/>
    <property type="project" value="InterPro"/>
</dbReference>
<evidence type="ECO:0000313" key="3">
    <source>
        <dbReference type="Proteomes" id="UP000000486"/>
    </source>
</evidence>
<dbReference type="HOGENOM" id="CLU_049749_4_0_9"/>
<organism evidence="2 3">
    <name type="scientific">Listeria monocytogenes serotype 4a (strain M7)</name>
    <dbReference type="NCBI Taxonomy" id="1030009"/>
    <lineage>
        <taxon>Bacteria</taxon>
        <taxon>Bacillati</taxon>
        <taxon>Bacillota</taxon>
        <taxon>Bacilli</taxon>
        <taxon>Bacillales</taxon>
        <taxon>Listeriaceae</taxon>
        <taxon>Listeria</taxon>
    </lineage>
</organism>
<dbReference type="GO" id="GO:0032259">
    <property type="term" value="P:methylation"/>
    <property type="evidence" value="ECO:0007669"/>
    <property type="project" value="UniProtKB-KW"/>
</dbReference>
<proteinExistence type="predicted"/>
<dbReference type="Pfam" id="PF08241">
    <property type="entry name" value="Methyltransf_11"/>
    <property type="match status" value="1"/>
</dbReference>
<dbReference type="EMBL" id="CP002816">
    <property type="protein sequence ID" value="AEH92398.1"/>
    <property type="molecule type" value="Genomic_DNA"/>
</dbReference>
<dbReference type="PANTHER" id="PTHR43861:SF1">
    <property type="entry name" value="TRANS-ACONITATE 2-METHYLTRANSFERASE"/>
    <property type="match status" value="1"/>
</dbReference>
<dbReference type="AlphaFoldDB" id="A0A0E0UWB5"/>
<dbReference type="Proteomes" id="UP000000486">
    <property type="component" value="Chromosome"/>
</dbReference>
<evidence type="ECO:0000259" key="1">
    <source>
        <dbReference type="Pfam" id="PF08241"/>
    </source>
</evidence>